<sequence>MAGPGIPFVAFYGSITLVFPTYLTQHFGFSLGAAATVLSAVRLWETGIAPLVGALSDATASRFGRRIVWMAAAAPIVLAATTLLYFAPPDLPAGVLTAALLALGTGWTMINVPHGAWALEISNRTEDRARIFGMRQFVGYGAMILFLLGPAVTERWWPDRGVAGQMALVGGLILVSLPASLALLARLVPERPAAPSPLAARQVWRVYVLPLRKPAFAPVAALFAAMGIYTAVESALYLFLVRAGLGLEAWGMSLLLLQFTCGLASIPIWLGVRRRWGTVPTLRLVAALQGVSSLALAFLPHGQLAPFLGLAILRGMVNGTEFILIRTLLGGLLEDHTARHADVPAASYYASFHFLFDVAAALTTFVVLHALAGTGFDPRAAGVTGPDQAERIKWLATIALSMPPLLTLGLLCRMPPLPGGRMPASVSSALRSS</sequence>
<dbReference type="Proteomes" id="UP000315751">
    <property type="component" value="Unassembled WGS sequence"/>
</dbReference>
<evidence type="ECO:0000256" key="2">
    <source>
        <dbReference type="SAM" id="Phobius"/>
    </source>
</evidence>
<feature type="transmembrane region" description="Helical" evidence="2">
    <location>
        <begin position="29"/>
        <end position="55"/>
    </location>
</feature>
<evidence type="ECO:0000256" key="1">
    <source>
        <dbReference type="ARBA" id="ARBA00009617"/>
    </source>
</evidence>
<feature type="transmembrane region" description="Helical" evidence="2">
    <location>
        <begin position="67"/>
        <end position="87"/>
    </location>
</feature>
<dbReference type="EMBL" id="VITR01000008">
    <property type="protein sequence ID" value="TWB41004.1"/>
    <property type="molecule type" value="Genomic_DNA"/>
</dbReference>
<feature type="transmembrane region" description="Helical" evidence="2">
    <location>
        <begin position="252"/>
        <end position="272"/>
    </location>
</feature>
<keyword evidence="2" id="KW-1133">Transmembrane helix</keyword>
<feature type="transmembrane region" description="Helical" evidence="2">
    <location>
        <begin position="93"/>
        <end position="116"/>
    </location>
</feature>
<dbReference type="InterPro" id="IPR036259">
    <property type="entry name" value="MFS_trans_sf"/>
</dbReference>
<gene>
    <name evidence="3" type="ORF">FBZ90_10828</name>
</gene>
<evidence type="ECO:0000313" key="3">
    <source>
        <dbReference type="EMBL" id="TWB41004.1"/>
    </source>
</evidence>
<feature type="transmembrane region" description="Helical" evidence="2">
    <location>
        <begin position="137"/>
        <end position="157"/>
    </location>
</feature>
<feature type="transmembrane region" description="Helical" evidence="2">
    <location>
        <begin position="392"/>
        <end position="412"/>
    </location>
</feature>
<name>A0A560H5P5_9PROT</name>
<feature type="transmembrane region" description="Helical" evidence="2">
    <location>
        <begin position="284"/>
        <end position="301"/>
    </location>
</feature>
<dbReference type="GO" id="GO:0015293">
    <property type="term" value="F:symporter activity"/>
    <property type="evidence" value="ECO:0007669"/>
    <property type="project" value="InterPro"/>
</dbReference>
<comment type="caution">
    <text evidence="3">The sequence shown here is derived from an EMBL/GenBank/DDBJ whole genome shotgun (WGS) entry which is preliminary data.</text>
</comment>
<dbReference type="GO" id="GO:0005886">
    <property type="term" value="C:plasma membrane"/>
    <property type="evidence" value="ECO:0007669"/>
    <property type="project" value="TreeGrafter"/>
</dbReference>
<feature type="transmembrane region" description="Helical" evidence="2">
    <location>
        <begin position="5"/>
        <end position="23"/>
    </location>
</feature>
<dbReference type="Gene3D" id="1.20.1250.20">
    <property type="entry name" value="MFS general substrate transporter like domains"/>
    <property type="match status" value="1"/>
</dbReference>
<dbReference type="PANTHER" id="PTHR11328:SF28">
    <property type="entry name" value="MAJOR FACILITATOR SUPERFAMILY DOMAIN-CONTAINING PROTEIN 12"/>
    <property type="match status" value="1"/>
</dbReference>
<feature type="transmembrane region" description="Helical" evidence="2">
    <location>
        <begin position="163"/>
        <end position="185"/>
    </location>
</feature>
<comment type="similarity">
    <text evidence="1">Belongs to the sodium:galactoside symporter (TC 2.A.2) family.</text>
</comment>
<dbReference type="SUPFAM" id="SSF103473">
    <property type="entry name" value="MFS general substrate transporter"/>
    <property type="match status" value="1"/>
</dbReference>
<feature type="transmembrane region" description="Helical" evidence="2">
    <location>
        <begin position="215"/>
        <end position="240"/>
    </location>
</feature>
<protein>
    <submittedName>
        <fullName evidence="3">Na+/melibiose symporter-like transporter</fullName>
    </submittedName>
</protein>
<reference evidence="3 4" key="1">
    <citation type="submission" date="2019-06" db="EMBL/GenBank/DDBJ databases">
        <title>Genomic Encyclopedia of Type Strains, Phase IV (KMG-V): Genome sequencing to study the core and pangenomes of soil and plant-associated prokaryotes.</title>
        <authorList>
            <person name="Whitman W."/>
        </authorList>
    </citation>
    <scope>NUCLEOTIDE SEQUENCE [LARGE SCALE GENOMIC DNA]</scope>
    <source>
        <strain evidence="3 4">BR 11622</strain>
    </source>
</reference>
<keyword evidence="2" id="KW-0472">Membrane</keyword>
<dbReference type="Pfam" id="PF13347">
    <property type="entry name" value="MFS_2"/>
    <property type="match status" value="1"/>
</dbReference>
<keyword evidence="4" id="KW-1185">Reference proteome</keyword>
<dbReference type="PANTHER" id="PTHR11328">
    <property type="entry name" value="MAJOR FACILITATOR SUPERFAMILY DOMAIN-CONTAINING PROTEIN"/>
    <property type="match status" value="1"/>
</dbReference>
<dbReference type="GO" id="GO:0008643">
    <property type="term" value="P:carbohydrate transport"/>
    <property type="evidence" value="ECO:0007669"/>
    <property type="project" value="InterPro"/>
</dbReference>
<keyword evidence="2" id="KW-0812">Transmembrane</keyword>
<dbReference type="InterPro" id="IPR039672">
    <property type="entry name" value="MFS_2"/>
</dbReference>
<proteinExistence type="inferred from homology"/>
<evidence type="ECO:0000313" key="4">
    <source>
        <dbReference type="Proteomes" id="UP000315751"/>
    </source>
</evidence>
<organism evidence="3 4">
    <name type="scientific">Nitrospirillum amazonense</name>
    <dbReference type="NCBI Taxonomy" id="28077"/>
    <lineage>
        <taxon>Bacteria</taxon>
        <taxon>Pseudomonadati</taxon>
        <taxon>Pseudomonadota</taxon>
        <taxon>Alphaproteobacteria</taxon>
        <taxon>Rhodospirillales</taxon>
        <taxon>Azospirillaceae</taxon>
        <taxon>Nitrospirillum</taxon>
    </lineage>
</organism>
<dbReference type="AlphaFoldDB" id="A0A560H5P5"/>
<accession>A0A560H5P5</accession>
<feature type="transmembrane region" description="Helical" evidence="2">
    <location>
        <begin position="307"/>
        <end position="329"/>
    </location>
</feature>
<feature type="transmembrane region" description="Helical" evidence="2">
    <location>
        <begin position="350"/>
        <end position="372"/>
    </location>
</feature>